<feature type="chain" id="PRO_5007727271" evidence="12">
    <location>
        <begin position="22"/>
        <end position="317"/>
    </location>
</feature>
<dbReference type="GO" id="GO:0070403">
    <property type="term" value="F:NAD+ binding"/>
    <property type="evidence" value="ECO:0007669"/>
    <property type="project" value="InterPro"/>
</dbReference>
<dbReference type="EMBL" id="ATMH01004169">
    <property type="protein sequence ID" value="EPY30233.1"/>
    <property type="molecule type" value="Genomic_DNA"/>
</dbReference>
<evidence type="ECO:0000256" key="7">
    <source>
        <dbReference type="ARBA" id="ARBA00023098"/>
    </source>
</evidence>
<dbReference type="Proteomes" id="UP000015354">
    <property type="component" value="Unassembled WGS sequence"/>
</dbReference>
<evidence type="ECO:0000259" key="14">
    <source>
        <dbReference type="Pfam" id="PF02737"/>
    </source>
</evidence>
<dbReference type="SUPFAM" id="SSF48179">
    <property type="entry name" value="6-phosphogluconate dehydrogenase C-terminal domain-like"/>
    <property type="match status" value="1"/>
</dbReference>
<keyword evidence="12" id="KW-0732">Signal</keyword>
<feature type="domain" description="3-hydroxyacyl-CoA dehydrogenase C-terminal" evidence="13">
    <location>
        <begin position="212"/>
        <end position="309"/>
    </location>
</feature>
<evidence type="ECO:0000256" key="2">
    <source>
        <dbReference type="ARBA" id="ARBA00005005"/>
    </source>
</evidence>
<reference evidence="16" key="2">
    <citation type="submission" date="2013-03" db="EMBL/GenBank/DDBJ databases">
        <authorList>
            <person name="Motta M.C.M."/>
            <person name="Martins A.C.A."/>
            <person name="Preta C.M.C.C."/>
            <person name="Silva R."/>
            <person name="de Souza S.S."/>
            <person name="Klein C.C."/>
            <person name="de Almeida L.G.P."/>
            <person name="Cunha O.L."/>
            <person name="Colabardini A.C."/>
            <person name="Lima B.A."/>
            <person name="Machado C.R."/>
            <person name="Soares C.M.A."/>
            <person name="de Menezes C.B.A."/>
            <person name="Bartolomeu D.C."/>
            <person name="Grisard E.C."/>
            <person name="Fantinatti-Garboggini F."/>
            <person name="Rodrigues-Luiz G.F."/>
            <person name="Wagner G."/>
            <person name="Goldman G.H."/>
            <person name="Fietto J.L.R."/>
            <person name="Ciapina L.P."/>
            <person name="Brocchi M."/>
            <person name="Elias M.C."/>
            <person name="Goldman M.H.S."/>
            <person name="Sagot M.-F."/>
            <person name="Pereira M."/>
            <person name="Stoco P.H."/>
            <person name="Teixeira S.M.R."/>
            <person name="de Mendonca-Neto R.P."/>
            <person name="Maciel T.E.F."/>
            <person name="Mendes T.A.O."/>
            <person name="Urmenyi T.P."/>
            <person name="Teixeira M.M.G."/>
            <person name="de Camargo E.F.P."/>
            <person name="de Sousa W."/>
            <person name="Schenkman S."/>
            <person name="de Vasconcelos A.T.R."/>
        </authorList>
    </citation>
    <scope>NUCLEOTIDE SEQUENCE</scope>
</reference>
<dbReference type="Gene3D" id="1.10.1040.10">
    <property type="entry name" value="N-(1-d-carboxylethyl)-l-norvaline Dehydrogenase, domain 2"/>
    <property type="match status" value="1"/>
</dbReference>
<dbReference type="EMBL" id="ATMH01003742">
    <property type="protein sequence ID" value="EPY30961.1"/>
    <property type="molecule type" value="Genomic_DNA"/>
</dbReference>
<protein>
    <submittedName>
        <fullName evidence="15 16">3-hydroxyacyl-CoA dehydrogenase</fullName>
    </submittedName>
</protein>
<evidence type="ECO:0000256" key="5">
    <source>
        <dbReference type="ARBA" id="ARBA00023002"/>
    </source>
</evidence>
<feature type="binding site" evidence="11">
    <location>
        <position position="77"/>
    </location>
    <ligand>
        <name>CoA</name>
        <dbReference type="ChEBI" id="CHEBI:57287"/>
    </ligand>
</feature>
<dbReference type="InterPro" id="IPR008927">
    <property type="entry name" value="6-PGluconate_DH-like_C_sf"/>
</dbReference>
<feature type="site" description="Important for catalytic activity" evidence="10">
    <location>
        <position position="166"/>
    </location>
</feature>
<evidence type="ECO:0000313" key="16">
    <source>
        <dbReference type="EMBL" id="EPY30961.1"/>
    </source>
</evidence>
<dbReference type="PANTHER" id="PTHR43561:SF3">
    <property type="entry name" value="HYDROXYACYL-COENZYME A DEHYDROGENASE, MITOCHONDRIAL"/>
    <property type="match status" value="1"/>
</dbReference>
<dbReference type="AlphaFoldDB" id="S9VUV6"/>
<dbReference type="FunFam" id="3.40.50.720:FF:000009">
    <property type="entry name" value="Fatty oxidation complex, alpha subunit"/>
    <property type="match status" value="1"/>
</dbReference>
<evidence type="ECO:0000256" key="4">
    <source>
        <dbReference type="ARBA" id="ARBA00022832"/>
    </source>
</evidence>
<comment type="similarity">
    <text evidence="3">Belongs to the 3-hydroxyacyl-CoA dehydrogenase family.</text>
</comment>
<name>S9VUV6_9TRYP</name>
<evidence type="ECO:0000259" key="13">
    <source>
        <dbReference type="Pfam" id="PF00725"/>
    </source>
</evidence>
<evidence type="ECO:0000256" key="10">
    <source>
        <dbReference type="PIRSR" id="PIRSR000105-1"/>
    </source>
</evidence>
<gene>
    <name evidence="16" type="ORF">STCU_03742</name>
    <name evidence="15" type="ORF">STCU_04169</name>
</gene>
<evidence type="ECO:0000256" key="8">
    <source>
        <dbReference type="ARBA" id="ARBA00023128"/>
    </source>
</evidence>
<dbReference type="GO" id="GO:0003857">
    <property type="term" value="F:(3S)-3-hydroxyacyl-CoA dehydrogenase (NAD+) activity"/>
    <property type="evidence" value="ECO:0007669"/>
    <property type="project" value="UniProtKB-EC"/>
</dbReference>
<keyword evidence="17" id="KW-1185">Reference proteome</keyword>
<sequence>MIRFASLHIDIVFLMLRFTQCALFRQVSIWGGGTMGGGIAQISAAAGIPATVVEVSQDRIDFSRKQIQASLTRVAKKKCDGDAAKMKAFVDNVMKNITFTTDEKAAAQADLIVEAVVENLDVKKELFARLDALAPKATIFCSNTSSLGIAEIATATGRKDRFGGLHFFSPVPMMKLVEVVQPDALKQEHVEKLVAFSKKVGKTPVVTKDTMGFIVNRLLVPYQMEAVRLVERGVASIPDVDTAMKLGCGYPMGPFELFDSVGIDVIKFVIDGWHKQYPEHPLFKPSKMVDDLIAAGKLGKKTGEGFYKYDSKGKKIE</sequence>
<feature type="binding site" evidence="11">
    <location>
        <position position="145"/>
    </location>
    <ligand>
        <name>CoA</name>
        <dbReference type="ChEBI" id="CHEBI:57287"/>
    </ligand>
</feature>
<feature type="binding site" evidence="11">
    <location>
        <position position="70"/>
    </location>
    <ligand>
        <name>CoA</name>
        <dbReference type="ChEBI" id="CHEBI:57287"/>
    </ligand>
</feature>
<dbReference type="GO" id="GO:0005759">
    <property type="term" value="C:mitochondrial matrix"/>
    <property type="evidence" value="ECO:0007669"/>
    <property type="project" value="UniProtKB-SubCell"/>
</dbReference>
<feature type="domain" description="3-hydroxyacyl-CoA dehydrogenase NAD binding" evidence="14">
    <location>
        <begin position="26"/>
        <end position="210"/>
    </location>
</feature>
<keyword evidence="4" id="KW-0276">Fatty acid metabolism</keyword>
<evidence type="ECO:0000256" key="9">
    <source>
        <dbReference type="ARBA" id="ARBA00049556"/>
    </source>
</evidence>
<dbReference type="InterPro" id="IPR006108">
    <property type="entry name" value="3HC_DH_C"/>
</dbReference>
<evidence type="ECO:0000256" key="6">
    <source>
        <dbReference type="ARBA" id="ARBA00023027"/>
    </source>
</evidence>
<dbReference type="GO" id="GO:0006635">
    <property type="term" value="P:fatty acid beta-oxidation"/>
    <property type="evidence" value="ECO:0007669"/>
    <property type="project" value="TreeGrafter"/>
</dbReference>
<dbReference type="Pfam" id="PF02737">
    <property type="entry name" value="3HCDH_N"/>
    <property type="match status" value="1"/>
</dbReference>
<dbReference type="OrthoDB" id="5958943at2759"/>
<dbReference type="InterPro" id="IPR022694">
    <property type="entry name" value="3-OHacyl-CoA_DH"/>
</dbReference>
<evidence type="ECO:0000256" key="11">
    <source>
        <dbReference type="PIRSR" id="PIRSR000105-3"/>
    </source>
</evidence>
<comment type="catalytic activity">
    <reaction evidence="9">
        <text>a (3S)-3-hydroxyacyl-CoA + NAD(+) = a 3-oxoacyl-CoA + NADH + H(+)</text>
        <dbReference type="Rhea" id="RHEA:22432"/>
        <dbReference type="ChEBI" id="CHEBI:15378"/>
        <dbReference type="ChEBI" id="CHEBI:57318"/>
        <dbReference type="ChEBI" id="CHEBI:57540"/>
        <dbReference type="ChEBI" id="CHEBI:57945"/>
        <dbReference type="ChEBI" id="CHEBI:90726"/>
        <dbReference type="EC" id="1.1.1.35"/>
    </reaction>
</comment>
<evidence type="ECO:0000256" key="3">
    <source>
        <dbReference type="ARBA" id="ARBA00009463"/>
    </source>
</evidence>
<dbReference type="SUPFAM" id="SSF51735">
    <property type="entry name" value="NAD(P)-binding Rossmann-fold domains"/>
    <property type="match status" value="1"/>
</dbReference>
<comment type="subcellular location">
    <subcellularLocation>
        <location evidence="1">Mitochondrion matrix</location>
    </subcellularLocation>
</comment>
<dbReference type="Gene3D" id="3.40.50.720">
    <property type="entry name" value="NAD(P)-binding Rossmann-like Domain"/>
    <property type="match status" value="1"/>
</dbReference>
<evidence type="ECO:0000313" key="15">
    <source>
        <dbReference type="EMBL" id="EPY30233.1"/>
    </source>
</evidence>
<dbReference type="PIRSF" id="PIRSF000105">
    <property type="entry name" value="HCDH"/>
    <property type="match status" value="1"/>
</dbReference>
<dbReference type="PANTHER" id="PTHR43561">
    <property type="match status" value="1"/>
</dbReference>
<evidence type="ECO:0000313" key="17">
    <source>
        <dbReference type="Proteomes" id="UP000015354"/>
    </source>
</evidence>
<organism evidence="16 17">
    <name type="scientific">Strigomonas culicis</name>
    <dbReference type="NCBI Taxonomy" id="28005"/>
    <lineage>
        <taxon>Eukaryota</taxon>
        <taxon>Discoba</taxon>
        <taxon>Euglenozoa</taxon>
        <taxon>Kinetoplastea</taxon>
        <taxon>Metakinetoplastina</taxon>
        <taxon>Trypanosomatida</taxon>
        <taxon>Trypanosomatidae</taxon>
        <taxon>Strigomonadinae</taxon>
        <taxon>Strigomonas</taxon>
    </lineage>
</organism>
<keyword evidence="7" id="KW-0443">Lipid metabolism</keyword>
<keyword evidence="5" id="KW-0560">Oxidoreductase</keyword>
<dbReference type="Pfam" id="PF00725">
    <property type="entry name" value="3HCDH"/>
    <property type="match status" value="1"/>
</dbReference>
<comment type="pathway">
    <text evidence="2">Lipid metabolism; fatty acid beta-oxidation.</text>
</comment>
<comment type="caution">
    <text evidence="16">The sequence shown here is derived from an EMBL/GenBank/DDBJ whole genome shotgun (WGS) entry which is preliminary data.</text>
</comment>
<dbReference type="InterPro" id="IPR052242">
    <property type="entry name" value="Mito_3-hydroxyacyl-CoA_DH"/>
</dbReference>
<accession>S9VUV6</accession>
<keyword evidence="6" id="KW-0520">NAD</keyword>
<proteinExistence type="inferred from homology"/>
<evidence type="ECO:0000256" key="1">
    <source>
        <dbReference type="ARBA" id="ARBA00004305"/>
    </source>
</evidence>
<reference evidence="16 17" key="1">
    <citation type="journal article" date="2013" name="PLoS ONE">
        <title>Predicting the Proteins of Angomonas deanei, Strigomonas culicis and Their Respective Endosymbionts Reveals New Aspects of the Trypanosomatidae Family.</title>
        <authorList>
            <person name="Motta M.C."/>
            <person name="Martins A.C."/>
            <person name="de Souza S.S."/>
            <person name="Catta-Preta C.M."/>
            <person name="Silva R."/>
            <person name="Klein C.C."/>
            <person name="de Almeida L.G."/>
            <person name="de Lima Cunha O."/>
            <person name="Ciapina L.P."/>
            <person name="Brocchi M."/>
            <person name="Colabardini A.C."/>
            <person name="de Araujo Lima B."/>
            <person name="Machado C.R."/>
            <person name="de Almeida Soares C.M."/>
            <person name="Probst C.M."/>
            <person name="de Menezes C.B."/>
            <person name="Thompson C.E."/>
            <person name="Bartholomeu D.C."/>
            <person name="Gradia D.F."/>
            <person name="Pavoni D.P."/>
            <person name="Grisard E.C."/>
            <person name="Fantinatti-Garboggini F."/>
            <person name="Marchini F.K."/>
            <person name="Rodrigues-Luiz G.F."/>
            <person name="Wagner G."/>
            <person name="Goldman G.H."/>
            <person name="Fietto J.L."/>
            <person name="Elias M.C."/>
            <person name="Goldman M.H."/>
            <person name="Sagot M.F."/>
            <person name="Pereira M."/>
            <person name="Stoco P.H."/>
            <person name="de Mendonca-Neto R.P."/>
            <person name="Teixeira S.M."/>
            <person name="Maciel T.E."/>
            <person name="de Oliveira Mendes T.A."/>
            <person name="Urmenyi T.P."/>
            <person name="de Souza W."/>
            <person name="Schenkman S."/>
            <person name="de Vasconcelos A.T."/>
        </authorList>
    </citation>
    <scope>NUCLEOTIDE SEQUENCE [LARGE SCALE GENOMIC DNA]</scope>
</reference>
<evidence type="ECO:0000256" key="12">
    <source>
        <dbReference type="SAM" id="SignalP"/>
    </source>
</evidence>
<feature type="signal peptide" evidence="12">
    <location>
        <begin position="1"/>
        <end position="21"/>
    </location>
</feature>
<dbReference type="InterPro" id="IPR036291">
    <property type="entry name" value="NAD(P)-bd_dom_sf"/>
</dbReference>
<keyword evidence="8" id="KW-0496">Mitochondrion</keyword>
<dbReference type="InterPro" id="IPR006176">
    <property type="entry name" value="3-OHacyl-CoA_DH_NAD-bd"/>
</dbReference>
<dbReference type="InterPro" id="IPR013328">
    <property type="entry name" value="6PGD_dom2"/>
</dbReference>